<sequence>MKKILKTLVFAIAVIGSMTPSQYGLYNPKCPVKLKLKKDV</sequence>
<accession>A0AAP2UJF2</accession>
<protein>
    <submittedName>
        <fullName evidence="1">Uncharacterized protein</fullName>
    </submittedName>
</protein>
<evidence type="ECO:0000313" key="2">
    <source>
        <dbReference type="Proteomes" id="UP001204814"/>
    </source>
</evidence>
<dbReference type="EMBL" id="JANGBO010000021">
    <property type="protein sequence ID" value="MCQ5062877.1"/>
    <property type="molecule type" value="Genomic_DNA"/>
</dbReference>
<name>A0AAP2UJF2_9FIRM</name>
<reference evidence="1" key="1">
    <citation type="submission" date="2022-06" db="EMBL/GenBank/DDBJ databases">
        <title>Isolation of gut microbiota from human fecal samples.</title>
        <authorList>
            <person name="Pamer E.G."/>
            <person name="Barat B."/>
            <person name="Waligurski E."/>
            <person name="Medina S."/>
            <person name="Paddock L."/>
            <person name="Mostad J."/>
        </authorList>
    </citation>
    <scope>NUCLEOTIDE SEQUENCE</scope>
    <source>
        <strain evidence="1">DFI.6.24</strain>
    </source>
</reference>
<dbReference type="Proteomes" id="UP001204814">
    <property type="component" value="Unassembled WGS sequence"/>
</dbReference>
<dbReference type="RefSeq" id="WP_256179890.1">
    <property type="nucleotide sequence ID" value="NZ_JADPGG010000017.1"/>
</dbReference>
<proteinExistence type="predicted"/>
<gene>
    <name evidence="1" type="ORF">NE542_13730</name>
</gene>
<comment type="caution">
    <text evidence="1">The sequence shown here is derived from an EMBL/GenBank/DDBJ whole genome shotgun (WGS) entry which is preliminary data.</text>
</comment>
<dbReference type="AlphaFoldDB" id="A0AAP2UJF2"/>
<evidence type="ECO:0000313" key="1">
    <source>
        <dbReference type="EMBL" id="MCQ5062877.1"/>
    </source>
</evidence>
<organism evidence="1 2">
    <name type="scientific">Faecalibacillus intestinalis</name>
    <dbReference type="NCBI Taxonomy" id="1982626"/>
    <lineage>
        <taxon>Bacteria</taxon>
        <taxon>Bacillati</taxon>
        <taxon>Bacillota</taxon>
        <taxon>Erysipelotrichia</taxon>
        <taxon>Erysipelotrichales</taxon>
        <taxon>Coprobacillaceae</taxon>
        <taxon>Faecalibacillus</taxon>
    </lineage>
</organism>